<accession>A0AAE5MI87</accession>
<dbReference type="GO" id="GO:0003677">
    <property type="term" value="F:DNA binding"/>
    <property type="evidence" value="ECO:0007669"/>
    <property type="project" value="UniProtKB-KW"/>
</dbReference>
<dbReference type="Pfam" id="PF03466">
    <property type="entry name" value="LysR_substrate"/>
    <property type="match status" value="1"/>
</dbReference>
<dbReference type="EMBL" id="WUXD01000011">
    <property type="protein sequence ID" value="MBM4627788.1"/>
    <property type="molecule type" value="Genomic_DNA"/>
</dbReference>
<dbReference type="Proteomes" id="UP000738270">
    <property type="component" value="Unassembled WGS sequence"/>
</dbReference>
<name>A0AAE5MI87_RHOHA</name>
<dbReference type="GO" id="GO:0003700">
    <property type="term" value="F:DNA-binding transcription factor activity"/>
    <property type="evidence" value="ECO:0007669"/>
    <property type="project" value="InterPro"/>
</dbReference>
<organism evidence="8 9">
    <name type="scientific">Rhodococcus hoagii</name>
    <name type="common">Corynebacterium equii</name>
    <dbReference type="NCBI Taxonomy" id="43767"/>
    <lineage>
        <taxon>Bacteria</taxon>
        <taxon>Bacillati</taxon>
        <taxon>Actinomycetota</taxon>
        <taxon>Actinomycetes</taxon>
        <taxon>Mycobacteriales</taxon>
        <taxon>Nocardiaceae</taxon>
        <taxon>Prescottella</taxon>
    </lineage>
</organism>
<dbReference type="PANTHER" id="PTHR30346">
    <property type="entry name" value="TRANSCRIPTIONAL DUAL REGULATOR HCAR-RELATED"/>
    <property type="match status" value="1"/>
</dbReference>
<evidence type="ECO:0000256" key="2">
    <source>
        <dbReference type="ARBA" id="ARBA00023015"/>
    </source>
</evidence>
<evidence type="ECO:0000256" key="5">
    <source>
        <dbReference type="ARBA" id="ARBA00023163"/>
    </source>
</evidence>
<dbReference type="FunFam" id="1.10.10.10:FF:000001">
    <property type="entry name" value="LysR family transcriptional regulator"/>
    <property type="match status" value="1"/>
</dbReference>
<keyword evidence="3" id="KW-0238">DNA-binding</keyword>
<dbReference type="PANTHER" id="PTHR30346:SF0">
    <property type="entry name" value="HCA OPERON TRANSCRIPTIONAL ACTIVATOR HCAR"/>
    <property type="match status" value="1"/>
</dbReference>
<comment type="caution">
    <text evidence="8">The sequence shown here is derived from an EMBL/GenBank/DDBJ whole genome shotgun (WGS) entry which is preliminary data.</text>
</comment>
<feature type="domain" description="HTH lysR-type" evidence="6">
    <location>
        <begin position="1"/>
        <end position="57"/>
    </location>
</feature>
<reference evidence="8 9" key="1">
    <citation type="journal article" date="2016" name="Genome Biol. Evol.">
        <title>Pangenome and Phylogenomic Analysis of the Pathogenic Actinobacterium Rhodococcus equi.</title>
        <authorList>
            <person name="Anastasi E."/>
            <person name="MacArthur I."/>
            <person name="Scortti M."/>
            <person name="Alvarez S."/>
            <person name="Giguere S."/>
            <person name="Vazquez-Boland J.A."/>
        </authorList>
    </citation>
    <scope>NUCLEOTIDE SEQUENCE [LARGE SCALE GENOMIC DNA]</scope>
    <source>
        <strain evidence="8 9">PAM1271</strain>
    </source>
</reference>
<keyword evidence="4" id="KW-0010">Activator</keyword>
<comment type="similarity">
    <text evidence="1">Belongs to the LysR transcriptional regulatory family.</text>
</comment>
<keyword evidence="5" id="KW-0804">Transcription</keyword>
<evidence type="ECO:0000313" key="7">
    <source>
        <dbReference type="EMBL" id="MBM4627788.1"/>
    </source>
</evidence>
<dbReference type="InterPro" id="IPR000847">
    <property type="entry name" value="LysR_HTH_N"/>
</dbReference>
<dbReference type="SUPFAM" id="SSF46785">
    <property type="entry name" value="Winged helix' DNA-binding domain"/>
    <property type="match status" value="1"/>
</dbReference>
<evidence type="ECO:0000256" key="1">
    <source>
        <dbReference type="ARBA" id="ARBA00009437"/>
    </source>
</evidence>
<dbReference type="GO" id="GO:0032993">
    <property type="term" value="C:protein-DNA complex"/>
    <property type="evidence" value="ECO:0007669"/>
    <property type="project" value="TreeGrafter"/>
</dbReference>
<dbReference type="InterPro" id="IPR036388">
    <property type="entry name" value="WH-like_DNA-bd_sf"/>
</dbReference>
<evidence type="ECO:0000256" key="3">
    <source>
        <dbReference type="ARBA" id="ARBA00023125"/>
    </source>
</evidence>
<keyword evidence="2" id="KW-0805">Transcription regulation</keyword>
<dbReference type="PRINTS" id="PR00039">
    <property type="entry name" value="HTHLYSR"/>
</dbReference>
<dbReference type="SUPFAM" id="SSF53850">
    <property type="entry name" value="Periplasmic binding protein-like II"/>
    <property type="match status" value="1"/>
</dbReference>
<gene>
    <name evidence="8" type="ORF">A5N68_16020</name>
    <name evidence="7" type="ORF">GS453_13165</name>
</gene>
<dbReference type="CDD" id="cd05466">
    <property type="entry name" value="PBP2_LTTR_substrate"/>
    <property type="match status" value="1"/>
</dbReference>
<evidence type="ECO:0000256" key="4">
    <source>
        <dbReference type="ARBA" id="ARBA00023159"/>
    </source>
</evidence>
<reference evidence="7" key="2">
    <citation type="submission" date="2019-11" db="EMBL/GenBank/DDBJ databases">
        <title>Spread of Macrolides and rifampicin resistant Rhodococcus equi in clinical isolates in the USA.</title>
        <authorList>
            <person name="Alvarez-Narvaez S."/>
            <person name="Huber L."/>
            <person name="Cohen N.D."/>
            <person name="Slovis N."/>
            <person name="Greiter M."/>
            <person name="Giguere S."/>
            <person name="Hart K."/>
        </authorList>
    </citation>
    <scope>NUCLEOTIDE SEQUENCE</scope>
    <source>
        <strain evidence="7">Lh_38</strain>
    </source>
</reference>
<proteinExistence type="inferred from homology"/>
<sequence length="294" mass="31444">MDKRHLVHFLSVVDEGSISAAARRLGLSQPSVSQTVQELERELDCTLFTRGRGMSPTSSGRALVGPARAALRAMDAAHWAIKEISELRSGELDVGSAVNLAVDPLVDLVRLHRARHPGVTIRIRNVQPGARGFDALARGEIELLLAEHPPAATGFAEIPLGERPLVAVFPPGTRLAERPLRLDEFVSHDLITAPSPGAIGRSHLNRLLAAQGLGSVVPVLETAHRHMLIPLILAGVGGTLLHGTEAEIAERLGAVVRPLDADIPTAHAFYFRSEDLSPSASSFVALIRESTPKL</sequence>
<dbReference type="Gene3D" id="3.40.190.290">
    <property type="match status" value="1"/>
</dbReference>
<dbReference type="Proteomes" id="UP000193518">
    <property type="component" value="Unassembled WGS sequence"/>
</dbReference>
<evidence type="ECO:0000313" key="9">
    <source>
        <dbReference type="Proteomes" id="UP000193518"/>
    </source>
</evidence>
<evidence type="ECO:0000313" key="8">
    <source>
        <dbReference type="EMBL" id="ORM25458.1"/>
    </source>
</evidence>
<evidence type="ECO:0000259" key="6">
    <source>
        <dbReference type="PROSITE" id="PS50931"/>
    </source>
</evidence>
<dbReference type="InterPro" id="IPR036390">
    <property type="entry name" value="WH_DNA-bd_sf"/>
</dbReference>
<protein>
    <submittedName>
        <fullName evidence="7">LysR family transcriptional regulator</fullName>
    </submittedName>
</protein>
<dbReference type="Gene3D" id="1.10.10.10">
    <property type="entry name" value="Winged helix-like DNA-binding domain superfamily/Winged helix DNA-binding domain"/>
    <property type="match status" value="1"/>
</dbReference>
<dbReference type="EMBL" id="LWIC01000006">
    <property type="protein sequence ID" value="ORM25458.1"/>
    <property type="molecule type" value="Genomic_DNA"/>
</dbReference>
<dbReference type="RefSeq" id="WP_022598595.1">
    <property type="nucleotide sequence ID" value="NZ_AP024196.1"/>
</dbReference>
<dbReference type="Pfam" id="PF00126">
    <property type="entry name" value="HTH_1"/>
    <property type="match status" value="1"/>
</dbReference>
<dbReference type="AlphaFoldDB" id="A0AAE5MI87"/>
<dbReference type="PROSITE" id="PS50931">
    <property type="entry name" value="HTH_LYSR"/>
    <property type="match status" value="1"/>
</dbReference>
<dbReference type="InterPro" id="IPR005119">
    <property type="entry name" value="LysR_subst-bd"/>
</dbReference>